<dbReference type="InterPro" id="IPR022191">
    <property type="entry name" value="DUF3717"/>
</dbReference>
<name>A0A4R0X961_9BURK</name>
<proteinExistence type="predicted"/>
<dbReference type="Proteomes" id="UP000294200">
    <property type="component" value="Unassembled WGS sequence"/>
</dbReference>
<keyword evidence="2" id="KW-1185">Reference proteome</keyword>
<accession>A0A4R0X961</accession>
<dbReference type="EMBL" id="MWML01000475">
    <property type="protein sequence ID" value="TCG03209.1"/>
    <property type="molecule type" value="Genomic_DNA"/>
</dbReference>
<comment type="caution">
    <text evidence="1">The sequence shown here is derived from an EMBL/GenBank/DDBJ whole genome shotgun (WGS) entry which is preliminary data.</text>
</comment>
<organism evidence="1 2">
    <name type="scientific">Paraburkholderia steynii</name>
    <dbReference type="NCBI Taxonomy" id="1245441"/>
    <lineage>
        <taxon>Bacteria</taxon>
        <taxon>Pseudomonadati</taxon>
        <taxon>Pseudomonadota</taxon>
        <taxon>Betaproteobacteria</taxon>
        <taxon>Burkholderiales</taxon>
        <taxon>Burkholderiaceae</taxon>
        <taxon>Paraburkholderia</taxon>
    </lineage>
</organism>
<protein>
    <recommendedName>
        <fullName evidence="3">DUF3717 domain-containing protein</fullName>
    </recommendedName>
</protein>
<evidence type="ECO:0000313" key="1">
    <source>
        <dbReference type="EMBL" id="TCG03209.1"/>
    </source>
</evidence>
<reference evidence="1 2" key="1">
    <citation type="submission" date="2017-02" db="EMBL/GenBank/DDBJ databases">
        <title>Paraburkholderia sophoroidis sp. nov. and Paraburkholderia steynii sp. nov. rhizobial symbionts of the fynbos legume Hypocalyptus sophoroides.</title>
        <authorList>
            <person name="Steenkamp E.T."/>
            <person name="Beukes C.W."/>
            <person name="Van Zyl E."/>
            <person name="Avontuur J."/>
            <person name="Chan W.Y."/>
            <person name="Hassen A."/>
            <person name="Palmer M."/>
            <person name="Mthombeni L."/>
            <person name="Phalane F."/>
            <person name="Sereme K."/>
            <person name="Venter S.N."/>
        </authorList>
    </citation>
    <scope>NUCLEOTIDE SEQUENCE [LARGE SCALE GENOMIC DNA]</scope>
    <source>
        <strain evidence="1 2">HC1.1ba</strain>
    </source>
</reference>
<evidence type="ECO:0000313" key="2">
    <source>
        <dbReference type="Proteomes" id="UP000294200"/>
    </source>
</evidence>
<dbReference type="AlphaFoldDB" id="A0A4R0X961"/>
<dbReference type="Pfam" id="PF12512">
    <property type="entry name" value="DUF3717"/>
    <property type="match status" value="1"/>
</dbReference>
<gene>
    <name evidence="1" type="ORF">BZM27_50175</name>
</gene>
<sequence length="93" mass="10266">MKGGRKMGTATNRALPLARSITLAQIEAAIAYWRQQGRRHYDPGPAPGEQQATVLEQLYARILMTRQGAVWAAQLTVYEYDALLGGLPARPSR</sequence>
<evidence type="ECO:0008006" key="3">
    <source>
        <dbReference type="Google" id="ProtNLM"/>
    </source>
</evidence>